<dbReference type="Proteomes" id="UP000606600">
    <property type="component" value="Unassembled WGS sequence"/>
</dbReference>
<dbReference type="RefSeq" id="WP_191189168.1">
    <property type="nucleotide sequence ID" value="NZ_JACWMY010000005.1"/>
</dbReference>
<dbReference type="Pfam" id="PF00801">
    <property type="entry name" value="PKD"/>
    <property type="match status" value="1"/>
</dbReference>
<gene>
    <name evidence="2" type="ORF">IDJ77_11865</name>
</gene>
<evidence type="ECO:0000313" key="2">
    <source>
        <dbReference type="EMBL" id="MBD1364507.1"/>
    </source>
</evidence>
<dbReference type="Gene3D" id="2.60.40.10">
    <property type="entry name" value="Immunoglobulins"/>
    <property type="match status" value="1"/>
</dbReference>
<evidence type="ECO:0000259" key="1">
    <source>
        <dbReference type="PROSITE" id="PS50093"/>
    </source>
</evidence>
<dbReference type="SUPFAM" id="SSF49299">
    <property type="entry name" value="PKD domain"/>
    <property type="match status" value="1"/>
</dbReference>
<dbReference type="EMBL" id="JACWMY010000005">
    <property type="protein sequence ID" value="MBD1364507.1"/>
    <property type="molecule type" value="Genomic_DNA"/>
</dbReference>
<name>A0ABR7WSL0_9SPHI</name>
<feature type="domain" description="PKD" evidence="1">
    <location>
        <begin position="50"/>
        <end position="104"/>
    </location>
</feature>
<comment type="caution">
    <text evidence="2">The sequence shown here is derived from an EMBL/GenBank/DDBJ whole genome shotgun (WGS) entry which is preliminary data.</text>
</comment>
<reference evidence="2 3" key="1">
    <citation type="submission" date="2020-09" db="EMBL/GenBank/DDBJ databases">
        <title>Novel species of Mucilaginibacter isolated from a glacier on the Tibetan Plateau.</title>
        <authorList>
            <person name="Liu Q."/>
            <person name="Xin Y.-H."/>
        </authorList>
    </citation>
    <scope>NUCLEOTIDE SEQUENCE [LARGE SCALE GENOMIC DNA]</scope>
    <source>
        <strain evidence="2 3">ZT4R22</strain>
    </source>
</reference>
<proteinExistence type="predicted"/>
<organism evidence="2 3">
    <name type="scientific">Mucilaginibacter pankratovii</name>
    <dbReference type="NCBI Taxonomy" id="2772110"/>
    <lineage>
        <taxon>Bacteria</taxon>
        <taxon>Pseudomonadati</taxon>
        <taxon>Bacteroidota</taxon>
        <taxon>Sphingobacteriia</taxon>
        <taxon>Sphingobacteriales</taxon>
        <taxon>Sphingobacteriaceae</taxon>
        <taxon>Mucilaginibacter</taxon>
    </lineage>
</organism>
<dbReference type="InterPro" id="IPR000601">
    <property type="entry name" value="PKD_dom"/>
</dbReference>
<accession>A0ABR7WSL0</accession>
<protein>
    <submittedName>
        <fullName evidence="2">PKD domain-containing protein</fullName>
    </submittedName>
</protein>
<dbReference type="CDD" id="cd00146">
    <property type="entry name" value="PKD"/>
    <property type="match status" value="1"/>
</dbReference>
<dbReference type="InterPro" id="IPR013783">
    <property type="entry name" value="Ig-like_fold"/>
</dbReference>
<dbReference type="InterPro" id="IPR035986">
    <property type="entry name" value="PKD_dom_sf"/>
</dbReference>
<keyword evidence="3" id="KW-1185">Reference proteome</keyword>
<evidence type="ECO:0000313" key="3">
    <source>
        <dbReference type="Proteomes" id="UP000606600"/>
    </source>
</evidence>
<dbReference type="InterPro" id="IPR022409">
    <property type="entry name" value="PKD/Chitinase_dom"/>
</dbReference>
<sequence>MKKNITYLCGLIIAVLAINSCKKGENAGSGTKAVFSYVADGYNVNFTNFSTNATEYSWDFGDGSGETSTKKAPQHIFKKKGDFLVSLTAKSGSATSTFIDTVSIIGPNIKIDGDFTDWQYVDYSYTNTLPSGGSLTAVKTFASSTEIFFYLEGTADMKMEIIDMYLDADNNNATGYTVGAYPVSSGADFLIEGSLVGGWGSLYAHTGAQNAFSFNPLFDIADVMHYSVIKTAGGKNIIEFSIRKDKLGTTKGFVNYCLMESTSGWAQVGAMPESSPTAAFGKIAL</sequence>
<dbReference type="SMART" id="SM00089">
    <property type="entry name" value="PKD"/>
    <property type="match status" value="1"/>
</dbReference>
<dbReference type="PROSITE" id="PS50093">
    <property type="entry name" value="PKD"/>
    <property type="match status" value="1"/>
</dbReference>